<comment type="caution">
    <text evidence="1">The sequence shown here is derived from an EMBL/GenBank/DDBJ whole genome shotgun (WGS) entry which is preliminary data.</text>
</comment>
<evidence type="ECO:0000313" key="2">
    <source>
        <dbReference type="Proteomes" id="UP000616885"/>
    </source>
</evidence>
<proteinExistence type="predicted"/>
<evidence type="ECO:0000313" key="1">
    <source>
        <dbReference type="EMBL" id="KAF9747570.1"/>
    </source>
</evidence>
<dbReference type="AlphaFoldDB" id="A0A8H7KFG5"/>
<dbReference type="Proteomes" id="UP000616885">
    <property type="component" value="Unassembled WGS sequence"/>
</dbReference>
<reference evidence="1" key="1">
    <citation type="submission" date="2020-10" db="EMBL/GenBank/DDBJ databases">
        <title>High-Quality Genome Resource of Clonostachys rosea strain S41 by Oxford Nanopore Long-Read Sequencing.</title>
        <authorList>
            <person name="Wang H."/>
        </authorList>
    </citation>
    <scope>NUCLEOTIDE SEQUENCE</scope>
    <source>
        <strain evidence="1">S41</strain>
    </source>
</reference>
<sequence length="117" mass="13085">MARNEPVAPFERWKDDQAVFLLKPNAIGDFSSATVVLILMIGVEFLEKLENPYLGRDDYNTEDNCDGLVKVTPKDVILRTARDVKNAKWLGAFTTVFTTTSRSSKRGCQAYSHSVPS</sequence>
<dbReference type="EMBL" id="JADCTT010000010">
    <property type="protein sequence ID" value="KAF9747570.1"/>
    <property type="molecule type" value="Genomic_DNA"/>
</dbReference>
<name>A0A8H7KFG5_BIOOC</name>
<gene>
    <name evidence="1" type="ORF">IM811_002904</name>
</gene>
<organism evidence="1 2">
    <name type="scientific">Bionectria ochroleuca</name>
    <name type="common">Gliocladium roseum</name>
    <dbReference type="NCBI Taxonomy" id="29856"/>
    <lineage>
        <taxon>Eukaryota</taxon>
        <taxon>Fungi</taxon>
        <taxon>Dikarya</taxon>
        <taxon>Ascomycota</taxon>
        <taxon>Pezizomycotina</taxon>
        <taxon>Sordariomycetes</taxon>
        <taxon>Hypocreomycetidae</taxon>
        <taxon>Hypocreales</taxon>
        <taxon>Bionectriaceae</taxon>
        <taxon>Clonostachys</taxon>
    </lineage>
</organism>
<accession>A0A8H7KFG5</accession>
<protein>
    <submittedName>
        <fullName evidence="1">Uncharacterized protein</fullName>
    </submittedName>
</protein>